<sequence length="49" mass="5764">MRSVEVVSPLGRCSAYIAYHKSHLCQNHKRKHYTFDTDLCQSYQGNIYD</sequence>
<dbReference type="AlphaFoldDB" id="A0A0E9S3Z5"/>
<name>A0A0E9S3Z5_ANGAN</name>
<evidence type="ECO:0000313" key="1">
    <source>
        <dbReference type="EMBL" id="JAH35370.1"/>
    </source>
</evidence>
<accession>A0A0E9S3Z5</accession>
<dbReference type="EMBL" id="GBXM01073207">
    <property type="protein sequence ID" value="JAH35370.1"/>
    <property type="molecule type" value="Transcribed_RNA"/>
</dbReference>
<proteinExistence type="predicted"/>
<reference evidence="1" key="1">
    <citation type="submission" date="2014-11" db="EMBL/GenBank/DDBJ databases">
        <authorList>
            <person name="Amaro Gonzalez C."/>
        </authorList>
    </citation>
    <scope>NUCLEOTIDE SEQUENCE</scope>
</reference>
<reference evidence="1" key="2">
    <citation type="journal article" date="2015" name="Fish Shellfish Immunol.">
        <title>Early steps in the European eel (Anguilla anguilla)-Vibrio vulnificus interaction in the gills: Role of the RtxA13 toxin.</title>
        <authorList>
            <person name="Callol A."/>
            <person name="Pajuelo D."/>
            <person name="Ebbesson L."/>
            <person name="Teles M."/>
            <person name="MacKenzie S."/>
            <person name="Amaro C."/>
        </authorList>
    </citation>
    <scope>NUCLEOTIDE SEQUENCE</scope>
</reference>
<organism evidence="1">
    <name type="scientific">Anguilla anguilla</name>
    <name type="common">European freshwater eel</name>
    <name type="synonym">Muraena anguilla</name>
    <dbReference type="NCBI Taxonomy" id="7936"/>
    <lineage>
        <taxon>Eukaryota</taxon>
        <taxon>Metazoa</taxon>
        <taxon>Chordata</taxon>
        <taxon>Craniata</taxon>
        <taxon>Vertebrata</taxon>
        <taxon>Euteleostomi</taxon>
        <taxon>Actinopterygii</taxon>
        <taxon>Neopterygii</taxon>
        <taxon>Teleostei</taxon>
        <taxon>Anguilliformes</taxon>
        <taxon>Anguillidae</taxon>
        <taxon>Anguilla</taxon>
    </lineage>
</organism>
<protein>
    <submittedName>
        <fullName evidence="1">Uncharacterized protein</fullName>
    </submittedName>
</protein>